<evidence type="ECO:0000259" key="2">
    <source>
        <dbReference type="PROSITE" id="PS50222"/>
    </source>
</evidence>
<dbReference type="Pfam" id="PF13202">
    <property type="entry name" value="EF-hand_5"/>
    <property type="match status" value="1"/>
</dbReference>
<evidence type="ECO:0000256" key="1">
    <source>
        <dbReference type="ARBA" id="ARBA00022837"/>
    </source>
</evidence>
<accession>A0A3M7SKF4</accession>
<dbReference type="Gene3D" id="1.10.238.10">
    <property type="entry name" value="EF-hand"/>
    <property type="match status" value="1"/>
</dbReference>
<dbReference type="SUPFAM" id="SSF47473">
    <property type="entry name" value="EF-hand"/>
    <property type="match status" value="1"/>
</dbReference>
<keyword evidence="4" id="KW-1185">Reference proteome</keyword>
<dbReference type="AlphaFoldDB" id="A0A3M7SKF4"/>
<evidence type="ECO:0000313" key="4">
    <source>
        <dbReference type="Proteomes" id="UP000276133"/>
    </source>
</evidence>
<dbReference type="PROSITE" id="PS50222">
    <property type="entry name" value="EF_HAND_2"/>
    <property type="match status" value="1"/>
</dbReference>
<keyword evidence="1" id="KW-0106">Calcium</keyword>
<reference evidence="3 4" key="1">
    <citation type="journal article" date="2018" name="Sci. Rep.">
        <title>Genomic signatures of local adaptation to the degree of environmental predictability in rotifers.</title>
        <authorList>
            <person name="Franch-Gras L."/>
            <person name="Hahn C."/>
            <person name="Garcia-Roger E.M."/>
            <person name="Carmona M.J."/>
            <person name="Serra M."/>
            <person name="Gomez A."/>
        </authorList>
    </citation>
    <scope>NUCLEOTIDE SEQUENCE [LARGE SCALE GENOMIC DNA]</scope>
    <source>
        <strain evidence="3">HYR1</strain>
    </source>
</reference>
<protein>
    <recommendedName>
        <fullName evidence="2">EF-hand domain-containing protein</fullName>
    </recommendedName>
</protein>
<sequence>MKQVETVGILFTLIDTNSDGKLSFSELYQFLDETN</sequence>
<proteinExistence type="predicted"/>
<dbReference type="GO" id="GO:0005509">
    <property type="term" value="F:calcium ion binding"/>
    <property type="evidence" value="ECO:0007669"/>
    <property type="project" value="InterPro"/>
</dbReference>
<feature type="domain" description="EF-hand" evidence="2">
    <location>
        <begin position="2"/>
        <end position="35"/>
    </location>
</feature>
<dbReference type="InterPro" id="IPR011992">
    <property type="entry name" value="EF-hand-dom_pair"/>
</dbReference>
<evidence type="ECO:0000313" key="3">
    <source>
        <dbReference type="EMBL" id="RNA36271.1"/>
    </source>
</evidence>
<organism evidence="3 4">
    <name type="scientific">Brachionus plicatilis</name>
    <name type="common">Marine rotifer</name>
    <name type="synonym">Brachionus muelleri</name>
    <dbReference type="NCBI Taxonomy" id="10195"/>
    <lineage>
        <taxon>Eukaryota</taxon>
        <taxon>Metazoa</taxon>
        <taxon>Spiralia</taxon>
        <taxon>Gnathifera</taxon>
        <taxon>Rotifera</taxon>
        <taxon>Eurotatoria</taxon>
        <taxon>Monogononta</taxon>
        <taxon>Pseudotrocha</taxon>
        <taxon>Ploima</taxon>
        <taxon>Brachionidae</taxon>
        <taxon>Brachionus</taxon>
    </lineage>
</organism>
<dbReference type="Proteomes" id="UP000276133">
    <property type="component" value="Unassembled WGS sequence"/>
</dbReference>
<dbReference type="PROSITE" id="PS00018">
    <property type="entry name" value="EF_HAND_1"/>
    <property type="match status" value="1"/>
</dbReference>
<dbReference type="EMBL" id="REGN01001208">
    <property type="protein sequence ID" value="RNA36271.1"/>
    <property type="molecule type" value="Genomic_DNA"/>
</dbReference>
<gene>
    <name evidence="3" type="ORF">BpHYR1_022150</name>
</gene>
<dbReference type="InterPro" id="IPR002048">
    <property type="entry name" value="EF_hand_dom"/>
</dbReference>
<comment type="caution">
    <text evidence="3">The sequence shown here is derived from an EMBL/GenBank/DDBJ whole genome shotgun (WGS) entry which is preliminary data.</text>
</comment>
<dbReference type="InterPro" id="IPR018247">
    <property type="entry name" value="EF_Hand_1_Ca_BS"/>
</dbReference>
<name>A0A3M7SKF4_BRAPC</name>